<evidence type="ECO:0000313" key="2">
    <source>
        <dbReference type="EMBL" id="CAA7395005.1"/>
    </source>
</evidence>
<gene>
    <name evidence="2" type="ORF">SI8410_04005666</name>
</gene>
<dbReference type="Proteomes" id="UP000663760">
    <property type="component" value="Chromosome 4"/>
</dbReference>
<reference evidence="2" key="1">
    <citation type="submission" date="2020-02" db="EMBL/GenBank/DDBJ databases">
        <authorList>
            <person name="Scholz U."/>
            <person name="Mascher M."/>
            <person name="Fiebig A."/>
        </authorList>
    </citation>
    <scope>NUCLEOTIDE SEQUENCE</scope>
</reference>
<keyword evidence="1" id="KW-0812">Transmembrane</keyword>
<feature type="transmembrane region" description="Helical" evidence="1">
    <location>
        <begin position="111"/>
        <end position="138"/>
    </location>
</feature>
<evidence type="ECO:0000256" key="1">
    <source>
        <dbReference type="SAM" id="Phobius"/>
    </source>
</evidence>
<evidence type="ECO:0000313" key="3">
    <source>
        <dbReference type="Proteomes" id="UP000663760"/>
    </source>
</evidence>
<organism evidence="2 3">
    <name type="scientific">Spirodela intermedia</name>
    <name type="common">Intermediate duckweed</name>
    <dbReference type="NCBI Taxonomy" id="51605"/>
    <lineage>
        <taxon>Eukaryota</taxon>
        <taxon>Viridiplantae</taxon>
        <taxon>Streptophyta</taxon>
        <taxon>Embryophyta</taxon>
        <taxon>Tracheophyta</taxon>
        <taxon>Spermatophyta</taxon>
        <taxon>Magnoliopsida</taxon>
        <taxon>Liliopsida</taxon>
        <taxon>Araceae</taxon>
        <taxon>Lemnoideae</taxon>
        <taxon>Spirodela</taxon>
    </lineage>
</organism>
<keyword evidence="3" id="KW-1185">Reference proteome</keyword>
<sequence length="202" mass="22460">MVTILSQFWRSFSTMAQLWCPLSFKSAVGSNDGRPSTAEQRRPSTAAPPADAAVIDMSAGDVQPIVARSDSGASTTAVDDGHFVEGVIFFASTISAFLIRNQPSWPTPQGLLFHIHSIFLHLALINGLAFIFFSLIFHRSLAMSRVRRKLAFNSVMFLVVAFMLSAYVELPVFSFVLLLILFLLIFAYFTMSWVRDDQTLPM</sequence>
<feature type="transmembrane region" description="Helical" evidence="1">
    <location>
        <begin position="150"/>
        <end position="168"/>
    </location>
</feature>
<feature type="transmembrane region" description="Helical" evidence="1">
    <location>
        <begin position="174"/>
        <end position="194"/>
    </location>
</feature>
<dbReference type="AlphaFoldDB" id="A0A7I8KDB8"/>
<protein>
    <submittedName>
        <fullName evidence="2">Uncharacterized protein</fullName>
    </submittedName>
</protein>
<feature type="transmembrane region" description="Helical" evidence="1">
    <location>
        <begin position="83"/>
        <end position="99"/>
    </location>
</feature>
<proteinExistence type="predicted"/>
<keyword evidence="1" id="KW-1133">Transmembrane helix</keyword>
<accession>A0A7I8KDB8</accession>
<keyword evidence="1" id="KW-0472">Membrane</keyword>
<dbReference type="EMBL" id="LR746267">
    <property type="protein sequence ID" value="CAA7395005.1"/>
    <property type="molecule type" value="Genomic_DNA"/>
</dbReference>
<name>A0A7I8KDB8_SPIIN</name>